<protein>
    <submittedName>
        <fullName evidence="8">Aerotaxis receptor</fullName>
    </submittedName>
</protein>
<dbReference type="PROSITE" id="PS50111">
    <property type="entry name" value="CHEMOTAXIS_TRANSDUC_2"/>
    <property type="match status" value="1"/>
</dbReference>
<dbReference type="InterPro" id="IPR035965">
    <property type="entry name" value="PAS-like_dom_sf"/>
</dbReference>
<keyword evidence="8" id="KW-0675">Receptor</keyword>
<dbReference type="InterPro" id="IPR051310">
    <property type="entry name" value="MCP_chemotaxis"/>
</dbReference>
<dbReference type="GO" id="GO:0006935">
    <property type="term" value="P:chemotaxis"/>
    <property type="evidence" value="ECO:0007669"/>
    <property type="project" value="InterPro"/>
</dbReference>
<keyword evidence="9" id="KW-1185">Reference proteome</keyword>
<dbReference type="Proteomes" id="UP000554837">
    <property type="component" value="Unassembled WGS sequence"/>
</dbReference>
<name>A0A840S6H9_9BURK</name>
<comment type="similarity">
    <text evidence="3">Belongs to the methyl-accepting chemotaxis (MCP) protein family.</text>
</comment>
<comment type="subcellular location">
    <subcellularLocation>
        <location evidence="1">Membrane</location>
    </subcellularLocation>
</comment>
<dbReference type="Pfam" id="PF00015">
    <property type="entry name" value="MCPsignal"/>
    <property type="match status" value="1"/>
</dbReference>
<dbReference type="SMART" id="SM00283">
    <property type="entry name" value="MA"/>
    <property type="match status" value="1"/>
</dbReference>
<organism evidence="8 9">
    <name type="scientific">Inhella inkyongensis</name>
    <dbReference type="NCBI Taxonomy" id="392593"/>
    <lineage>
        <taxon>Bacteria</taxon>
        <taxon>Pseudomonadati</taxon>
        <taxon>Pseudomonadota</taxon>
        <taxon>Betaproteobacteria</taxon>
        <taxon>Burkholderiales</taxon>
        <taxon>Sphaerotilaceae</taxon>
        <taxon>Inhella</taxon>
    </lineage>
</organism>
<evidence type="ECO:0000256" key="2">
    <source>
        <dbReference type="ARBA" id="ARBA00022481"/>
    </source>
</evidence>
<dbReference type="PRINTS" id="PR00260">
    <property type="entry name" value="CHEMTRNSDUCR"/>
</dbReference>
<dbReference type="CDD" id="cd00130">
    <property type="entry name" value="PAS"/>
    <property type="match status" value="1"/>
</dbReference>
<evidence type="ECO:0000313" key="9">
    <source>
        <dbReference type="Proteomes" id="UP000554837"/>
    </source>
</evidence>
<evidence type="ECO:0000256" key="4">
    <source>
        <dbReference type="PROSITE-ProRule" id="PRU00284"/>
    </source>
</evidence>
<dbReference type="SUPFAM" id="SSF55785">
    <property type="entry name" value="PYP-like sensor domain (PAS domain)"/>
    <property type="match status" value="1"/>
</dbReference>
<dbReference type="GO" id="GO:0005886">
    <property type="term" value="C:plasma membrane"/>
    <property type="evidence" value="ECO:0007669"/>
    <property type="project" value="TreeGrafter"/>
</dbReference>
<feature type="domain" description="PAS" evidence="6">
    <location>
        <begin position="21"/>
        <end position="59"/>
    </location>
</feature>
<evidence type="ECO:0000259" key="5">
    <source>
        <dbReference type="PROSITE" id="PS50111"/>
    </source>
</evidence>
<dbReference type="EMBL" id="JACHHO010000003">
    <property type="protein sequence ID" value="MBB5205202.1"/>
    <property type="molecule type" value="Genomic_DNA"/>
</dbReference>
<dbReference type="CDD" id="cd11386">
    <property type="entry name" value="MCP_signal"/>
    <property type="match status" value="1"/>
</dbReference>
<dbReference type="OrthoDB" id="9806477at2"/>
<dbReference type="NCBIfam" id="TIGR00229">
    <property type="entry name" value="sensory_box"/>
    <property type="match status" value="1"/>
</dbReference>
<comment type="caution">
    <text evidence="8">The sequence shown here is derived from an EMBL/GenBank/DDBJ whole genome shotgun (WGS) entry which is preliminary data.</text>
</comment>
<dbReference type="InterPro" id="IPR013655">
    <property type="entry name" value="PAS_fold_3"/>
</dbReference>
<sequence>MSQQSSASGREFPFPAGLTGVSLTDPEGRIRYCNAAFVNLSGLAAEDLIGQTHRLLRHPGMPQQAFADLWSTLKSGQPWSGIVKNRRPDGDHVWLRLNAIPVQEGQRTTGYLAVATQPSRESVAEAEAAYRQMLVEQGQGRLVLGLRAGDLQRLDGWGRLKRALSLGPLGRAGLIQTLAWLPALAAAQQFGLASGWTALAALGALGLSAWAARRQLYEPLQRVIADANRLAAGDLSFKVTVDGQGPILHLQLALRRVSANVRAVVMDTRNGVQHVRDAVAEIARGNLDLSARTESQAGSLEETAASVAQIQQTVQQTAETAVEGAQRADASALIAERSDAAVQAVVASVDQIAQSSRRIGDIIQVVEGVAFQTNILALNAAVEAARAGEAGRGFAVVAAEVRSLAQRTTTAAREIRSLVQASSETVQQGSERTSEARARMEEALGAVRELSQLLGSIRATASEQQSGIGQISQAIGQIDGITQQNAAMVEEIAASAQALQAQVAEVSASVALFRL</sequence>
<feature type="domain" description="Methyl-accepting transducer" evidence="5">
    <location>
        <begin position="271"/>
        <end position="500"/>
    </location>
</feature>
<dbReference type="Pfam" id="PF08447">
    <property type="entry name" value="PAS_3"/>
    <property type="match status" value="1"/>
</dbReference>
<keyword evidence="4" id="KW-0807">Transducer</keyword>
<proteinExistence type="inferred from homology"/>
<dbReference type="Gene3D" id="3.30.450.20">
    <property type="entry name" value="PAS domain"/>
    <property type="match status" value="1"/>
</dbReference>
<dbReference type="PANTHER" id="PTHR43531:SF14">
    <property type="entry name" value="METHYL-ACCEPTING CHEMOTAXIS PROTEIN I-RELATED"/>
    <property type="match status" value="1"/>
</dbReference>
<dbReference type="PROSITE" id="PS50112">
    <property type="entry name" value="PAS"/>
    <property type="match status" value="1"/>
</dbReference>
<evidence type="ECO:0000259" key="6">
    <source>
        <dbReference type="PROSITE" id="PS50112"/>
    </source>
</evidence>
<dbReference type="RefSeq" id="WP_138854789.1">
    <property type="nucleotide sequence ID" value="NZ_CP040709.1"/>
</dbReference>
<dbReference type="InterPro" id="IPR004089">
    <property type="entry name" value="MCPsignal_dom"/>
</dbReference>
<dbReference type="InterPro" id="IPR004090">
    <property type="entry name" value="Chemotax_Me-accpt_rcpt"/>
</dbReference>
<dbReference type="PROSITE" id="PS50885">
    <property type="entry name" value="HAMP"/>
    <property type="match status" value="1"/>
</dbReference>
<keyword evidence="2" id="KW-0488">Methylation</keyword>
<feature type="domain" description="HAMP" evidence="7">
    <location>
        <begin position="214"/>
        <end position="266"/>
    </location>
</feature>
<evidence type="ECO:0000259" key="7">
    <source>
        <dbReference type="PROSITE" id="PS50885"/>
    </source>
</evidence>
<dbReference type="AlphaFoldDB" id="A0A840S6H9"/>
<accession>A0A840S6H9</accession>
<dbReference type="PANTHER" id="PTHR43531">
    <property type="entry name" value="PROTEIN ICFG"/>
    <property type="match status" value="1"/>
</dbReference>
<dbReference type="InterPro" id="IPR003660">
    <property type="entry name" value="HAMP_dom"/>
</dbReference>
<dbReference type="FunFam" id="1.10.287.950:FF:000001">
    <property type="entry name" value="Methyl-accepting chemotaxis sensory transducer"/>
    <property type="match status" value="1"/>
</dbReference>
<dbReference type="SUPFAM" id="SSF58104">
    <property type="entry name" value="Methyl-accepting chemotaxis protein (MCP) signaling domain"/>
    <property type="match status" value="1"/>
</dbReference>
<evidence type="ECO:0000256" key="1">
    <source>
        <dbReference type="ARBA" id="ARBA00004370"/>
    </source>
</evidence>
<dbReference type="GO" id="GO:0007165">
    <property type="term" value="P:signal transduction"/>
    <property type="evidence" value="ECO:0007669"/>
    <property type="project" value="UniProtKB-KW"/>
</dbReference>
<evidence type="ECO:0000313" key="8">
    <source>
        <dbReference type="EMBL" id="MBB5205202.1"/>
    </source>
</evidence>
<evidence type="ECO:0000256" key="3">
    <source>
        <dbReference type="ARBA" id="ARBA00029447"/>
    </source>
</evidence>
<dbReference type="GO" id="GO:0004888">
    <property type="term" value="F:transmembrane signaling receptor activity"/>
    <property type="evidence" value="ECO:0007669"/>
    <property type="project" value="InterPro"/>
</dbReference>
<reference evidence="8 9" key="1">
    <citation type="submission" date="2020-08" db="EMBL/GenBank/DDBJ databases">
        <title>Genomic Encyclopedia of Type Strains, Phase IV (KMG-IV): sequencing the most valuable type-strain genomes for metagenomic binning, comparative biology and taxonomic classification.</title>
        <authorList>
            <person name="Goeker M."/>
        </authorList>
    </citation>
    <scope>NUCLEOTIDE SEQUENCE [LARGE SCALE GENOMIC DNA]</scope>
    <source>
        <strain evidence="8 9">DSM 23958</strain>
    </source>
</reference>
<gene>
    <name evidence="8" type="ORF">HNQ51_002521</name>
</gene>
<dbReference type="InterPro" id="IPR000014">
    <property type="entry name" value="PAS"/>
</dbReference>
<dbReference type="Gene3D" id="1.10.287.950">
    <property type="entry name" value="Methyl-accepting chemotaxis protein"/>
    <property type="match status" value="1"/>
</dbReference>